<keyword evidence="10 13" id="KW-0275">Fatty acid biosynthesis</keyword>
<dbReference type="PANTHER" id="PTHR30272:SF8">
    <property type="entry name" value="3-HYDROXYDECANOYL-[ACYL-CARRIER-PROTEIN] DEHYDRATASE"/>
    <property type="match status" value="1"/>
</dbReference>
<keyword evidence="15" id="KW-1185">Reference proteome</keyword>
<reference evidence="14 15" key="1">
    <citation type="submission" date="2017-02" db="EMBL/GenBank/DDBJ databases">
        <authorList>
            <person name="Peterson S.W."/>
        </authorList>
    </citation>
    <scope>NUCLEOTIDE SEQUENCE [LARGE SCALE GENOMIC DNA]</scope>
    <source>
        <strain evidence="14 15">CECT 9027</strain>
    </source>
</reference>
<dbReference type="EC" id="4.2.1.59" evidence="13"/>
<dbReference type="PANTHER" id="PTHR30272">
    <property type="entry name" value="3-HYDROXYACYL-[ACYL-CARRIER-PROTEIN] DEHYDRATASE"/>
    <property type="match status" value="1"/>
</dbReference>
<evidence type="ECO:0000256" key="3">
    <source>
        <dbReference type="ARBA" id="ARBA00005194"/>
    </source>
</evidence>
<evidence type="ECO:0000256" key="6">
    <source>
        <dbReference type="ARBA" id="ARBA00022490"/>
    </source>
</evidence>
<proteinExistence type="inferred from homology"/>
<evidence type="ECO:0000256" key="8">
    <source>
        <dbReference type="ARBA" id="ARBA00022832"/>
    </source>
</evidence>
<evidence type="ECO:0000256" key="11">
    <source>
        <dbReference type="ARBA" id="ARBA00023235"/>
    </source>
</evidence>
<comment type="catalytic activity">
    <reaction evidence="1 13">
        <text>a (3R)-hydroxyacyl-[ACP] = a (2E)-enoyl-[ACP] + H2O</text>
        <dbReference type="Rhea" id="RHEA:13097"/>
        <dbReference type="Rhea" id="RHEA-COMP:9925"/>
        <dbReference type="Rhea" id="RHEA-COMP:9945"/>
        <dbReference type="ChEBI" id="CHEBI:15377"/>
        <dbReference type="ChEBI" id="CHEBI:78784"/>
        <dbReference type="ChEBI" id="CHEBI:78827"/>
        <dbReference type="EC" id="4.2.1.59"/>
    </reaction>
</comment>
<evidence type="ECO:0000256" key="2">
    <source>
        <dbReference type="ARBA" id="ARBA00004496"/>
    </source>
</evidence>
<comment type="pathway">
    <text evidence="3 13">Lipid metabolism; fatty acid biosynthesis.</text>
</comment>
<dbReference type="HAMAP" id="MF_00405">
    <property type="entry name" value="FabA"/>
    <property type="match status" value="1"/>
</dbReference>
<comment type="function">
    <text evidence="13">Necessary for the introduction of cis unsaturation into fatty acids. Catalyzes the dehydration of (3R)-3-hydroxydecanoyl-ACP to E-(2)-decenoyl-ACP and then its isomerization to Z-(3)-decenoyl-ACP. Can catalyze the dehydratase reaction for beta-hydroxyacyl-ACPs with saturated chain lengths up to 16:0, being most active on intermediate chain length.</text>
</comment>
<dbReference type="AlphaFoldDB" id="A0A1R4B2H0"/>
<dbReference type="RefSeq" id="WP_077313010.1">
    <property type="nucleotide sequence ID" value="NZ_AP024887.1"/>
</dbReference>
<keyword evidence="6 13" id="KW-0963">Cytoplasm</keyword>
<dbReference type="CDD" id="cd01287">
    <property type="entry name" value="FabA"/>
    <property type="match status" value="1"/>
</dbReference>
<dbReference type="SUPFAM" id="SSF54637">
    <property type="entry name" value="Thioesterase/thiol ester dehydrase-isomerase"/>
    <property type="match status" value="1"/>
</dbReference>
<dbReference type="Gene3D" id="3.10.129.10">
    <property type="entry name" value="Hotdog Thioesterase"/>
    <property type="match status" value="1"/>
</dbReference>
<protein>
    <recommendedName>
        <fullName evidence="13">3-hydroxydecanoyl-[acyl-carrier-protein] dehydratase</fullName>
        <ecNumber evidence="13">4.2.1.59</ecNumber>
    </recommendedName>
    <alternativeName>
        <fullName evidence="13">3-hydroxyacyl-[acyl-carrier-protein] dehydratase FabA</fullName>
    </alternativeName>
    <alternativeName>
        <fullName evidence="13">Beta-hydroxydecanoyl thioester dehydrase</fullName>
    </alternativeName>
    <alternativeName>
        <fullName evidence="13">Trans-2-decenoyl-[acyl-carrier-protein] isomerase</fullName>
        <ecNumber evidence="13">5.3.3.14</ecNumber>
    </alternativeName>
</protein>
<accession>A0A1R4B2H0</accession>
<dbReference type="GO" id="GO:0034017">
    <property type="term" value="F:trans-2-decenoyl-acyl-carrier-protein isomerase activity"/>
    <property type="evidence" value="ECO:0007669"/>
    <property type="project" value="UniProtKB-UniRule"/>
</dbReference>
<dbReference type="EMBL" id="FUFT01000002">
    <property type="protein sequence ID" value="SJL83108.1"/>
    <property type="molecule type" value="Genomic_DNA"/>
</dbReference>
<feature type="active site" evidence="13">
    <location>
        <position position="71"/>
    </location>
</feature>
<dbReference type="EC" id="5.3.3.14" evidence="13"/>
<evidence type="ECO:0000256" key="12">
    <source>
        <dbReference type="ARBA" id="ARBA00023239"/>
    </source>
</evidence>
<dbReference type="NCBIfam" id="NF003509">
    <property type="entry name" value="PRK05174.1"/>
    <property type="match status" value="1"/>
</dbReference>
<evidence type="ECO:0000256" key="1">
    <source>
        <dbReference type="ARBA" id="ARBA00001055"/>
    </source>
</evidence>
<dbReference type="UniPathway" id="UPA00094"/>
<gene>
    <name evidence="13 14" type="primary">fabA</name>
    <name evidence="14" type="ORF">VPAL9027_01057</name>
</gene>
<keyword evidence="11 13" id="KW-0413">Isomerase</keyword>
<name>A0A1R4B2H0_9VIBR</name>
<dbReference type="Proteomes" id="UP000189475">
    <property type="component" value="Unassembled WGS sequence"/>
</dbReference>
<dbReference type="FunFam" id="3.10.129.10:FF:000003">
    <property type="entry name" value="3-hydroxydecanoyl-[acyl-carrier-protein] dehydratase"/>
    <property type="match status" value="1"/>
</dbReference>
<evidence type="ECO:0000256" key="4">
    <source>
        <dbReference type="ARBA" id="ARBA00006714"/>
    </source>
</evidence>
<dbReference type="InterPro" id="IPR013114">
    <property type="entry name" value="FabA_FabZ"/>
</dbReference>
<comment type="subcellular location">
    <subcellularLocation>
        <location evidence="2 13">Cytoplasm</location>
    </subcellularLocation>
</comment>
<comment type="catalytic activity">
    <reaction evidence="13">
        <text>(3R)-hydroxydecanoyl-[ACP] = (2E)-decenoyl-[ACP] + H2O</text>
        <dbReference type="Rhea" id="RHEA:41860"/>
        <dbReference type="Rhea" id="RHEA-COMP:9638"/>
        <dbReference type="Rhea" id="RHEA-COMP:9639"/>
        <dbReference type="ChEBI" id="CHEBI:15377"/>
        <dbReference type="ChEBI" id="CHEBI:78466"/>
        <dbReference type="ChEBI" id="CHEBI:78467"/>
    </reaction>
</comment>
<keyword evidence="7 13" id="KW-0444">Lipid biosynthesis</keyword>
<dbReference type="GO" id="GO:0005737">
    <property type="term" value="C:cytoplasm"/>
    <property type="evidence" value="ECO:0007669"/>
    <property type="project" value="UniProtKB-SubCell"/>
</dbReference>
<dbReference type="NCBIfam" id="TIGR01749">
    <property type="entry name" value="fabA"/>
    <property type="match status" value="1"/>
</dbReference>
<comment type="similarity">
    <text evidence="4 13">Belongs to the thioester dehydratase family. FabA subfamily.</text>
</comment>
<keyword evidence="9 13" id="KW-0443">Lipid metabolism</keyword>
<evidence type="ECO:0000313" key="15">
    <source>
        <dbReference type="Proteomes" id="UP000189475"/>
    </source>
</evidence>
<evidence type="ECO:0000256" key="9">
    <source>
        <dbReference type="ARBA" id="ARBA00023098"/>
    </source>
</evidence>
<dbReference type="InterPro" id="IPR010083">
    <property type="entry name" value="FabA"/>
</dbReference>
<evidence type="ECO:0000256" key="5">
    <source>
        <dbReference type="ARBA" id="ARBA00011738"/>
    </source>
</evidence>
<sequence length="172" mass="18964">MQNKRDSYNRDDLLASSRGELFGPGYPQLPAPNMLMMDRVAKMSETEGDYGKGLIVAELDITPDLWFFDCHFPGDPVMPGCLGLDAMWQLVGFFLGWVGGKGKGRALGVGEVKFTGQILPTAKKVTYEIHMKRVVNRRLVMGLADGRVLVDGKEIYAAKDLKVGLFTDTSAF</sequence>
<evidence type="ECO:0000256" key="10">
    <source>
        <dbReference type="ARBA" id="ARBA00023160"/>
    </source>
</evidence>
<comment type="subunit">
    <text evidence="5 13">Homodimer.</text>
</comment>
<dbReference type="OrthoDB" id="9786735at2"/>
<dbReference type="Pfam" id="PF07977">
    <property type="entry name" value="FabA"/>
    <property type="match status" value="1"/>
</dbReference>
<evidence type="ECO:0000313" key="14">
    <source>
        <dbReference type="EMBL" id="SJL83108.1"/>
    </source>
</evidence>
<dbReference type="GO" id="GO:0019171">
    <property type="term" value="F:(3R)-hydroxyacyl-[acyl-carrier-protein] dehydratase activity"/>
    <property type="evidence" value="ECO:0007669"/>
    <property type="project" value="UniProtKB-UniRule"/>
</dbReference>
<evidence type="ECO:0000256" key="7">
    <source>
        <dbReference type="ARBA" id="ARBA00022516"/>
    </source>
</evidence>
<evidence type="ECO:0000256" key="13">
    <source>
        <dbReference type="HAMAP-Rule" id="MF_00405"/>
    </source>
</evidence>
<keyword evidence="8 13" id="KW-0276">Fatty acid metabolism</keyword>
<comment type="catalytic activity">
    <reaction evidence="13">
        <text>(2E)-decenoyl-[ACP] = (3Z)-decenoyl-[ACP]</text>
        <dbReference type="Rhea" id="RHEA:23568"/>
        <dbReference type="Rhea" id="RHEA-COMP:9639"/>
        <dbReference type="Rhea" id="RHEA-COMP:9927"/>
        <dbReference type="ChEBI" id="CHEBI:78467"/>
        <dbReference type="ChEBI" id="CHEBI:78798"/>
        <dbReference type="EC" id="5.3.3.14"/>
    </reaction>
</comment>
<dbReference type="GO" id="GO:0006636">
    <property type="term" value="P:unsaturated fatty acid biosynthetic process"/>
    <property type="evidence" value="ECO:0007669"/>
    <property type="project" value="UniProtKB-UniRule"/>
</dbReference>
<dbReference type="STRING" id="1918946.VPAL9027_01057"/>
<organism evidence="14 15">
    <name type="scientific">Vibrio palustris</name>
    <dbReference type="NCBI Taxonomy" id="1918946"/>
    <lineage>
        <taxon>Bacteria</taxon>
        <taxon>Pseudomonadati</taxon>
        <taxon>Pseudomonadota</taxon>
        <taxon>Gammaproteobacteria</taxon>
        <taxon>Vibrionales</taxon>
        <taxon>Vibrionaceae</taxon>
        <taxon>Vibrio</taxon>
    </lineage>
</organism>
<keyword evidence="12 13" id="KW-0456">Lyase</keyword>
<dbReference type="InterPro" id="IPR029069">
    <property type="entry name" value="HotDog_dom_sf"/>
</dbReference>